<accession>A0ABU1FYD6</accession>
<dbReference type="EMBL" id="JARWAK010000002">
    <property type="protein sequence ID" value="MDR5865694.1"/>
    <property type="molecule type" value="Genomic_DNA"/>
</dbReference>
<reference evidence="2 3" key="1">
    <citation type="submission" date="2023-04" db="EMBL/GenBank/DDBJ databases">
        <title>A long-awaited taxogenomic arrangement of the family Halomonadaceae.</title>
        <authorList>
            <person name="De La Haba R."/>
            <person name="Chuvochina M."/>
            <person name="Wittouck S."/>
            <person name="Arahal D.R."/>
            <person name="Sanchez-Porro C."/>
            <person name="Hugenholtz P."/>
            <person name="Ventosa A."/>
        </authorList>
    </citation>
    <scope>NUCLEOTIDE SEQUENCE [LARGE SCALE GENOMIC DNA]</scope>
    <source>
        <strain evidence="2 3">DSM 23530</strain>
    </source>
</reference>
<gene>
    <name evidence="2" type="ORF">QC818_02670</name>
</gene>
<evidence type="ECO:0000313" key="3">
    <source>
        <dbReference type="Proteomes" id="UP001264519"/>
    </source>
</evidence>
<name>A0ABU1FYD6_9GAMM</name>
<proteinExistence type="predicted"/>
<keyword evidence="1" id="KW-1133">Transmembrane helix</keyword>
<organism evidence="2 3">
    <name type="scientific">Halomonas koreensis</name>
    <dbReference type="NCBI Taxonomy" id="245385"/>
    <lineage>
        <taxon>Bacteria</taxon>
        <taxon>Pseudomonadati</taxon>
        <taxon>Pseudomonadota</taxon>
        <taxon>Gammaproteobacteria</taxon>
        <taxon>Oceanospirillales</taxon>
        <taxon>Halomonadaceae</taxon>
        <taxon>Halomonas</taxon>
    </lineage>
</organism>
<sequence>MWQVIKSVLAAFFGVQKEARRREDFTRGRAGPFIAAGLVMGLALVILIALVASLAAR</sequence>
<keyword evidence="1" id="KW-0472">Membrane</keyword>
<comment type="caution">
    <text evidence="2">The sequence shown here is derived from an EMBL/GenBank/DDBJ whole genome shotgun (WGS) entry which is preliminary data.</text>
</comment>
<protein>
    <submittedName>
        <fullName evidence="2">DUF2970 domain-containing protein</fullName>
    </submittedName>
</protein>
<dbReference type="Proteomes" id="UP001264519">
    <property type="component" value="Unassembled WGS sequence"/>
</dbReference>
<dbReference type="Pfam" id="PF11174">
    <property type="entry name" value="DUF2970"/>
    <property type="match status" value="1"/>
</dbReference>
<dbReference type="InterPro" id="IPR021344">
    <property type="entry name" value="DUF2970"/>
</dbReference>
<keyword evidence="1" id="KW-0812">Transmembrane</keyword>
<evidence type="ECO:0000256" key="1">
    <source>
        <dbReference type="SAM" id="Phobius"/>
    </source>
</evidence>
<dbReference type="RefSeq" id="WP_309651297.1">
    <property type="nucleotide sequence ID" value="NZ_JARWAK010000002.1"/>
</dbReference>
<feature type="transmembrane region" description="Helical" evidence="1">
    <location>
        <begin position="30"/>
        <end position="56"/>
    </location>
</feature>
<keyword evidence="3" id="KW-1185">Reference proteome</keyword>
<evidence type="ECO:0000313" key="2">
    <source>
        <dbReference type="EMBL" id="MDR5865694.1"/>
    </source>
</evidence>